<sequence length="49" mass="5333">MRRSSPSGVARGVLSSKTPSGVRRPIWAHLLVHHALRELMLDIAPFGTA</sequence>
<name>A0ABZ1H0L5_STRPH</name>
<feature type="region of interest" description="Disordered" evidence="1">
    <location>
        <begin position="1"/>
        <end position="20"/>
    </location>
</feature>
<keyword evidence="3" id="KW-1185">Reference proteome</keyword>
<evidence type="ECO:0008006" key="4">
    <source>
        <dbReference type="Google" id="ProtNLM"/>
    </source>
</evidence>
<evidence type="ECO:0000313" key="3">
    <source>
        <dbReference type="Proteomes" id="UP001340816"/>
    </source>
</evidence>
<organism evidence="2 3">
    <name type="scientific">Streptomyces phaeochromogenes</name>
    <dbReference type="NCBI Taxonomy" id="1923"/>
    <lineage>
        <taxon>Bacteria</taxon>
        <taxon>Bacillati</taxon>
        <taxon>Actinomycetota</taxon>
        <taxon>Actinomycetes</taxon>
        <taxon>Kitasatosporales</taxon>
        <taxon>Streptomycetaceae</taxon>
        <taxon>Streptomyces</taxon>
        <taxon>Streptomyces phaeochromogenes group</taxon>
    </lineage>
</organism>
<proteinExistence type="predicted"/>
<dbReference type="Proteomes" id="UP001340816">
    <property type="component" value="Chromosome"/>
</dbReference>
<evidence type="ECO:0000313" key="2">
    <source>
        <dbReference type="EMBL" id="WSD12089.1"/>
    </source>
</evidence>
<dbReference type="EMBL" id="CP109135">
    <property type="protein sequence ID" value="WSD12089.1"/>
    <property type="molecule type" value="Genomic_DNA"/>
</dbReference>
<reference evidence="2 3" key="1">
    <citation type="submission" date="2022-10" db="EMBL/GenBank/DDBJ databases">
        <title>The complete genomes of actinobacterial strains from the NBC collection.</title>
        <authorList>
            <person name="Joergensen T.S."/>
            <person name="Alvarez Arevalo M."/>
            <person name="Sterndorff E.B."/>
            <person name="Faurdal D."/>
            <person name="Vuksanovic O."/>
            <person name="Mourched A.-S."/>
            <person name="Charusanti P."/>
            <person name="Shaw S."/>
            <person name="Blin K."/>
            <person name="Weber T."/>
        </authorList>
    </citation>
    <scope>NUCLEOTIDE SEQUENCE [LARGE SCALE GENOMIC DNA]</scope>
    <source>
        <strain evidence="2 3">NBC 01752</strain>
    </source>
</reference>
<protein>
    <recommendedName>
        <fullName evidence="4">Transposase</fullName>
    </recommendedName>
</protein>
<gene>
    <name evidence="2" type="ORF">OHB35_02090</name>
</gene>
<accession>A0ABZ1H0L5</accession>
<dbReference type="RefSeq" id="WP_326757608.1">
    <property type="nucleotide sequence ID" value="NZ_CP109135.1"/>
</dbReference>
<evidence type="ECO:0000256" key="1">
    <source>
        <dbReference type="SAM" id="MobiDB-lite"/>
    </source>
</evidence>